<feature type="domain" description="SET" evidence="16">
    <location>
        <begin position="895"/>
        <end position="1012"/>
    </location>
</feature>
<evidence type="ECO:0000259" key="15">
    <source>
        <dbReference type="PROSITE" id="PS50102"/>
    </source>
</evidence>
<proteinExistence type="predicted"/>
<dbReference type="SMART" id="SM00317">
    <property type="entry name" value="SET"/>
    <property type="match status" value="1"/>
</dbReference>
<evidence type="ECO:0000256" key="13">
    <source>
        <dbReference type="PROSITE-ProRule" id="PRU00176"/>
    </source>
</evidence>
<dbReference type="InterPro" id="IPR001214">
    <property type="entry name" value="SET_dom"/>
</dbReference>
<evidence type="ECO:0000313" key="18">
    <source>
        <dbReference type="EMBL" id="KAJ3835568.1"/>
    </source>
</evidence>
<feature type="region of interest" description="Disordered" evidence="14">
    <location>
        <begin position="730"/>
        <end position="753"/>
    </location>
</feature>
<feature type="compositionally biased region" description="Low complexity" evidence="14">
    <location>
        <begin position="773"/>
        <end position="782"/>
    </location>
</feature>
<evidence type="ECO:0000256" key="9">
    <source>
        <dbReference type="ARBA" id="ARBA00030093"/>
    </source>
</evidence>
<dbReference type="PROSITE" id="PS50102">
    <property type="entry name" value="RRM"/>
    <property type="match status" value="1"/>
</dbReference>
<feature type="compositionally biased region" description="Basic and acidic residues" evidence="14">
    <location>
        <begin position="314"/>
        <end position="323"/>
    </location>
</feature>
<dbReference type="SUPFAM" id="SSF54928">
    <property type="entry name" value="RNA-binding domain, RBD"/>
    <property type="match status" value="1"/>
</dbReference>
<comment type="caution">
    <text evidence="18">The sequence shown here is derived from an EMBL/GenBank/DDBJ whole genome shotgun (WGS) entry which is preliminary data.</text>
</comment>
<evidence type="ECO:0000256" key="10">
    <source>
        <dbReference type="ARBA" id="ARBA00047571"/>
    </source>
</evidence>
<feature type="compositionally biased region" description="Acidic residues" evidence="14">
    <location>
        <begin position="598"/>
        <end position="609"/>
    </location>
</feature>
<dbReference type="GO" id="GO:0032259">
    <property type="term" value="P:methylation"/>
    <property type="evidence" value="ECO:0007669"/>
    <property type="project" value="UniProtKB-KW"/>
</dbReference>
<protein>
    <recommendedName>
        <fullName evidence="3">Histone-lysine N-methyltransferase, H3 lysine-4 specific</fullName>
        <ecNumber evidence="2">2.1.1.354</ecNumber>
    </recommendedName>
    <alternativeName>
        <fullName evidence="9">SET domain-containing protein 1</fullName>
    </alternativeName>
</protein>
<keyword evidence="6" id="KW-0949">S-adenosyl-L-methionine</keyword>
<evidence type="ECO:0000256" key="2">
    <source>
        <dbReference type="ARBA" id="ARBA00012182"/>
    </source>
</evidence>
<dbReference type="PROSITE" id="PS50868">
    <property type="entry name" value="POST_SET"/>
    <property type="match status" value="1"/>
</dbReference>
<feature type="compositionally biased region" description="Polar residues" evidence="14">
    <location>
        <begin position="231"/>
        <end position="250"/>
    </location>
</feature>
<keyword evidence="19" id="KW-1185">Reference proteome</keyword>
<feature type="domain" description="Post-SET" evidence="17">
    <location>
        <begin position="1018"/>
        <end position="1034"/>
    </location>
</feature>
<reference evidence="18" key="1">
    <citation type="submission" date="2022-08" db="EMBL/GenBank/DDBJ databases">
        <authorList>
            <consortium name="DOE Joint Genome Institute"/>
            <person name="Min B."/>
            <person name="Riley R."/>
            <person name="Sierra-Patev S."/>
            <person name="Naranjo-Ortiz M."/>
            <person name="Looney B."/>
            <person name="Konkel Z."/>
            <person name="Slot J.C."/>
            <person name="Sakamoto Y."/>
            <person name="Steenwyk J.L."/>
            <person name="Rokas A."/>
            <person name="Carro J."/>
            <person name="Camarero S."/>
            <person name="Ferreira P."/>
            <person name="Molpeceres G."/>
            <person name="Ruiz-Duenas F.J."/>
            <person name="Serrano A."/>
            <person name="Henrissat B."/>
            <person name="Drula E."/>
            <person name="Hughes K.W."/>
            <person name="Mata J.L."/>
            <person name="Ishikawa N.K."/>
            <person name="Vargas-Isla R."/>
            <person name="Ushijima S."/>
            <person name="Smith C.A."/>
            <person name="Ahrendt S."/>
            <person name="Andreopoulos W."/>
            <person name="He G."/>
            <person name="Labutti K."/>
            <person name="Lipzen A."/>
            <person name="Ng V."/>
            <person name="Sandor L."/>
            <person name="Barry K."/>
            <person name="Martinez A.T."/>
            <person name="Xiao Y."/>
            <person name="Gibbons J.G."/>
            <person name="Terashima K."/>
            <person name="Hibbett D.S."/>
            <person name="Grigoriev I.V."/>
        </authorList>
    </citation>
    <scope>NUCLEOTIDE SEQUENCE</scope>
    <source>
        <strain evidence="18">TFB9207</strain>
    </source>
</reference>
<dbReference type="AlphaFoldDB" id="A0AA38P3C9"/>
<organism evidence="18 19">
    <name type="scientific">Lentinula raphanica</name>
    <dbReference type="NCBI Taxonomy" id="153919"/>
    <lineage>
        <taxon>Eukaryota</taxon>
        <taxon>Fungi</taxon>
        <taxon>Dikarya</taxon>
        <taxon>Basidiomycota</taxon>
        <taxon>Agaricomycotina</taxon>
        <taxon>Agaricomycetes</taxon>
        <taxon>Agaricomycetidae</taxon>
        <taxon>Agaricales</taxon>
        <taxon>Marasmiineae</taxon>
        <taxon>Omphalotaceae</taxon>
        <taxon>Lentinula</taxon>
    </lineage>
</organism>
<feature type="region of interest" description="Disordered" evidence="14">
    <location>
        <begin position="214"/>
        <end position="397"/>
    </location>
</feature>
<evidence type="ECO:0000259" key="17">
    <source>
        <dbReference type="PROSITE" id="PS50868"/>
    </source>
</evidence>
<evidence type="ECO:0000256" key="8">
    <source>
        <dbReference type="ARBA" id="ARBA00023242"/>
    </source>
</evidence>
<dbReference type="SMART" id="SM00508">
    <property type="entry name" value="PostSET"/>
    <property type="match status" value="1"/>
</dbReference>
<evidence type="ECO:0000256" key="6">
    <source>
        <dbReference type="ARBA" id="ARBA00022691"/>
    </source>
</evidence>
<keyword evidence="4" id="KW-0489">Methyltransferase</keyword>
<feature type="region of interest" description="Disordered" evidence="14">
    <location>
        <begin position="598"/>
        <end position="698"/>
    </location>
</feature>
<evidence type="ECO:0000256" key="7">
    <source>
        <dbReference type="ARBA" id="ARBA00022853"/>
    </source>
</evidence>
<evidence type="ECO:0000256" key="1">
    <source>
        <dbReference type="ARBA" id="ARBA00004123"/>
    </source>
</evidence>
<comment type="catalytic activity">
    <reaction evidence="10">
        <text>L-lysyl(4)-[histone H3] + 3 S-adenosyl-L-methionine = N(6),N(6),N(6)-trimethyl-L-lysyl(4)-[histone H3] + 3 S-adenosyl-L-homocysteine + 3 H(+)</text>
        <dbReference type="Rhea" id="RHEA:60260"/>
        <dbReference type="Rhea" id="RHEA-COMP:15537"/>
        <dbReference type="Rhea" id="RHEA-COMP:15547"/>
        <dbReference type="ChEBI" id="CHEBI:15378"/>
        <dbReference type="ChEBI" id="CHEBI:29969"/>
        <dbReference type="ChEBI" id="CHEBI:57856"/>
        <dbReference type="ChEBI" id="CHEBI:59789"/>
        <dbReference type="ChEBI" id="CHEBI:61961"/>
        <dbReference type="EC" id="2.1.1.354"/>
    </reaction>
</comment>
<dbReference type="InterPro" id="IPR000504">
    <property type="entry name" value="RRM_dom"/>
</dbReference>
<feature type="domain" description="RRM" evidence="15">
    <location>
        <begin position="114"/>
        <end position="200"/>
    </location>
</feature>
<dbReference type="Pfam" id="PF00076">
    <property type="entry name" value="RRM_1"/>
    <property type="match status" value="1"/>
</dbReference>
<keyword evidence="8" id="KW-0539">Nucleus</keyword>
<sequence>MGYNGYASLGRKTKEKGPGSEYFEVLAAAIKRAQTQSSSSDSCLRIQGKGKGKESITRYEGQVLAGGEWVWVPEEDVEASISAMSPITPLASSSSTSIPSSYDPLTSTSPPPPCKVIITNIALLTPTNVLRAHFSQYGTLMSFEPQIDKQNGSSLGILCIRYPTHAEAKRCVEKENGQKRPWAGAGYDAGDQIQVDFDGSGQKLAAVLKELEDRKNGRKRVDSAPRPNASPLITNDSNTPNHGSGNSALRTSDHRTPTQTPTPAFKLPSSLPPRPSNLPLPPQSHSVSGSYSPAPSLPPPPASYQRSAPTPLHPNRDRSDRNRSLSPYDDGRTYIPSHMRHSGFNAGYSRSHHYNSHRHDRSSPPPYLNSRREHDRFPRRSPRTSSRSPSSVRPVRPVGWEKDHAEVLEELGKSNFPYLRLEPDAGGQFPRQVQDEDVKSLLASFAIDKIFKSSQGIFVTFAKDSARRAATYINGSLDIKLAFLKVKATACAPPVPVKTTWTDEEMVLHAKHIITEELKRALQQDVLSKYIGPQLKTMINQHQNNAAVELGAGREPFGPSMVDQINARQQGLVGLSFKKQRKERKPVIEEVVQKVEVEVEQEEDEQEEELPPKKKQKKDVGLSKKTKKPVLDDEGESEVDSEDEDVSTERQLKKRPLPVESESELEEPVKKKPKKGDTKRMKKEVKKAGKKGLPDHVVLPDSDYDVPVIDHVRLSPGVESLVYPSRSVTPLDSRALTTPPPTPPPVDPTESVCDDDEDLYYAKLVLSGRVSSDDSVQQSSSSTLDPDAEQSLVRKHITGSARTEGFYKITHAEKAAYVSQYQSRTTNAEATAAQELLEETKPQHVTSSRSNRANARRRAQGLEEINQVQRAVALSKGEAGSELTFKFNQLQTRKKHLRFARSPIHDWGLYAMERISRGEMVIEYVGEVIRAQVADKREKAYERQGIGSSYLFRIDEDLVVDATKKGNLGRLINHSCDPNCTAKIITISGEKKIVIYAKQDIELGDEITYDYHFPFEQDKIPCLCGSAKCRGFLN</sequence>
<dbReference type="InterPro" id="IPR044570">
    <property type="entry name" value="Set1-like"/>
</dbReference>
<keyword evidence="13" id="KW-0694">RNA-binding</keyword>
<dbReference type="GO" id="GO:0140999">
    <property type="term" value="F:histone H3K4 trimethyltransferase activity"/>
    <property type="evidence" value="ECO:0007669"/>
    <property type="project" value="UniProtKB-EC"/>
</dbReference>
<dbReference type="Pfam" id="PF00856">
    <property type="entry name" value="SET"/>
    <property type="match status" value="1"/>
</dbReference>
<name>A0AA38P3C9_9AGAR</name>
<evidence type="ECO:0000256" key="12">
    <source>
        <dbReference type="ARBA" id="ARBA00049129"/>
    </source>
</evidence>
<dbReference type="InterPro" id="IPR012677">
    <property type="entry name" value="Nucleotide-bd_a/b_plait_sf"/>
</dbReference>
<feature type="compositionally biased region" description="Basic residues" evidence="14">
    <location>
        <begin position="680"/>
        <end position="690"/>
    </location>
</feature>
<dbReference type="SMART" id="SM01291">
    <property type="entry name" value="N-SET"/>
    <property type="match status" value="1"/>
</dbReference>
<evidence type="ECO:0000256" key="5">
    <source>
        <dbReference type="ARBA" id="ARBA00022679"/>
    </source>
</evidence>
<dbReference type="EC" id="2.1.1.354" evidence="2"/>
<dbReference type="InterPro" id="IPR003616">
    <property type="entry name" value="Post-SET_dom"/>
</dbReference>
<evidence type="ECO:0000256" key="14">
    <source>
        <dbReference type="SAM" id="MobiDB-lite"/>
    </source>
</evidence>
<dbReference type="InterPro" id="IPR024657">
    <property type="entry name" value="COMPASS_Set1_N-SET"/>
</dbReference>
<comment type="catalytic activity">
    <reaction evidence="12">
        <text>N(6),N(6)-dimethyl-L-lysyl(4)-[histone H3] + S-adenosyl-L-methionine = N(6),N(6),N(6)-trimethyl-L-lysyl(4)-[histone H3] + S-adenosyl-L-homocysteine + H(+)</text>
        <dbReference type="Rhea" id="RHEA:60272"/>
        <dbReference type="Rhea" id="RHEA-COMP:15537"/>
        <dbReference type="Rhea" id="RHEA-COMP:15540"/>
        <dbReference type="ChEBI" id="CHEBI:15378"/>
        <dbReference type="ChEBI" id="CHEBI:57856"/>
        <dbReference type="ChEBI" id="CHEBI:59789"/>
        <dbReference type="ChEBI" id="CHEBI:61961"/>
        <dbReference type="ChEBI" id="CHEBI:61976"/>
    </reaction>
</comment>
<keyword evidence="5" id="KW-0808">Transferase</keyword>
<dbReference type="GO" id="GO:0048188">
    <property type="term" value="C:Set1C/COMPASS complex"/>
    <property type="evidence" value="ECO:0007669"/>
    <property type="project" value="TreeGrafter"/>
</dbReference>
<feature type="compositionally biased region" description="Basic residues" evidence="14">
    <location>
        <begin position="350"/>
        <end position="360"/>
    </location>
</feature>
<gene>
    <name evidence="18" type="ORF">F5878DRAFT_542935</name>
</gene>
<evidence type="ECO:0000256" key="3">
    <source>
        <dbReference type="ARBA" id="ARBA00015839"/>
    </source>
</evidence>
<comment type="catalytic activity">
    <reaction evidence="11">
        <text>N(6)-methyl-L-lysyl(4)-[histone H3] + S-adenosyl-L-methionine = N(6),N(6)-dimethyl-L-lysyl(4)-[histone H3] + S-adenosyl-L-homocysteine + H(+)</text>
        <dbReference type="Rhea" id="RHEA:60268"/>
        <dbReference type="Rhea" id="RHEA-COMP:15540"/>
        <dbReference type="Rhea" id="RHEA-COMP:15543"/>
        <dbReference type="ChEBI" id="CHEBI:15378"/>
        <dbReference type="ChEBI" id="CHEBI:57856"/>
        <dbReference type="ChEBI" id="CHEBI:59789"/>
        <dbReference type="ChEBI" id="CHEBI:61929"/>
        <dbReference type="ChEBI" id="CHEBI:61976"/>
    </reaction>
</comment>
<dbReference type="InterPro" id="IPR035979">
    <property type="entry name" value="RBD_domain_sf"/>
</dbReference>
<feature type="compositionally biased region" description="Basic and acidic residues" evidence="14">
    <location>
        <begin position="667"/>
        <end position="679"/>
    </location>
</feature>
<dbReference type="InterPro" id="IPR046341">
    <property type="entry name" value="SET_dom_sf"/>
</dbReference>
<feature type="region of interest" description="Disordered" evidence="14">
    <location>
        <begin position="771"/>
        <end position="790"/>
    </location>
</feature>
<dbReference type="GO" id="GO:0003723">
    <property type="term" value="F:RNA binding"/>
    <property type="evidence" value="ECO:0007669"/>
    <property type="project" value="UniProtKB-UniRule"/>
</dbReference>
<dbReference type="Gene3D" id="3.30.70.330">
    <property type="match status" value="1"/>
</dbReference>
<feature type="compositionally biased region" description="Low complexity" evidence="14">
    <location>
        <begin position="383"/>
        <end position="397"/>
    </location>
</feature>
<dbReference type="PROSITE" id="PS50280">
    <property type="entry name" value="SET"/>
    <property type="match status" value="1"/>
</dbReference>
<dbReference type="PANTHER" id="PTHR45814">
    <property type="entry name" value="HISTONE-LYSINE N-METHYLTRANSFERASE SETD1"/>
    <property type="match status" value="1"/>
</dbReference>
<dbReference type="PANTHER" id="PTHR45814:SF2">
    <property type="entry name" value="HISTONE-LYSINE N-METHYLTRANSFERASE SETD1"/>
    <property type="match status" value="1"/>
</dbReference>
<dbReference type="Gene3D" id="2.170.270.10">
    <property type="entry name" value="SET domain"/>
    <property type="match status" value="1"/>
</dbReference>
<keyword evidence="7" id="KW-0156">Chromatin regulator</keyword>
<dbReference type="Proteomes" id="UP001163846">
    <property type="component" value="Unassembled WGS sequence"/>
</dbReference>
<dbReference type="EMBL" id="MU806399">
    <property type="protein sequence ID" value="KAJ3835568.1"/>
    <property type="molecule type" value="Genomic_DNA"/>
</dbReference>
<evidence type="ECO:0000256" key="11">
    <source>
        <dbReference type="ARBA" id="ARBA00047583"/>
    </source>
</evidence>
<evidence type="ECO:0000313" key="19">
    <source>
        <dbReference type="Proteomes" id="UP001163846"/>
    </source>
</evidence>
<dbReference type="SUPFAM" id="SSF82199">
    <property type="entry name" value="SET domain"/>
    <property type="match status" value="1"/>
</dbReference>
<dbReference type="Pfam" id="PF11764">
    <property type="entry name" value="N-SET"/>
    <property type="match status" value="1"/>
</dbReference>
<comment type="subcellular location">
    <subcellularLocation>
        <location evidence="1">Nucleus</location>
    </subcellularLocation>
</comment>
<evidence type="ECO:0000259" key="16">
    <source>
        <dbReference type="PROSITE" id="PS50280"/>
    </source>
</evidence>
<accession>A0AA38P3C9</accession>
<feature type="compositionally biased region" description="Pro residues" evidence="14">
    <location>
        <begin position="738"/>
        <end position="747"/>
    </location>
</feature>
<evidence type="ECO:0000256" key="4">
    <source>
        <dbReference type="ARBA" id="ARBA00022603"/>
    </source>
</evidence>
<feature type="compositionally biased region" description="Pro residues" evidence="14">
    <location>
        <begin position="270"/>
        <end position="282"/>
    </location>
</feature>
<feature type="compositionally biased region" description="Acidic residues" evidence="14">
    <location>
        <begin position="632"/>
        <end position="646"/>
    </location>
</feature>
<feature type="compositionally biased region" description="Basic and acidic residues" evidence="14">
    <location>
        <begin position="214"/>
        <end position="223"/>
    </location>
</feature>